<dbReference type="EMBL" id="CM042019">
    <property type="protein sequence ID" value="KAI3824533.1"/>
    <property type="molecule type" value="Genomic_DNA"/>
</dbReference>
<reference evidence="2" key="1">
    <citation type="journal article" date="2022" name="Mol. Ecol. Resour.">
        <title>The genomes of chicory, endive, great burdock and yacon provide insights into Asteraceae palaeo-polyploidization history and plant inulin production.</title>
        <authorList>
            <person name="Fan W."/>
            <person name="Wang S."/>
            <person name="Wang H."/>
            <person name="Wang A."/>
            <person name="Jiang F."/>
            <person name="Liu H."/>
            <person name="Zhao H."/>
            <person name="Xu D."/>
            <person name="Zhang Y."/>
        </authorList>
    </citation>
    <scope>NUCLEOTIDE SEQUENCE [LARGE SCALE GENOMIC DNA]</scope>
    <source>
        <strain evidence="2">cv. Yunnan</strain>
    </source>
</reference>
<reference evidence="1 2" key="2">
    <citation type="journal article" date="2022" name="Mol. Ecol. Resour.">
        <title>The genomes of chicory, endive, great burdock and yacon provide insights into Asteraceae paleo-polyploidization history and plant inulin production.</title>
        <authorList>
            <person name="Fan W."/>
            <person name="Wang S."/>
            <person name="Wang H."/>
            <person name="Wang A."/>
            <person name="Jiang F."/>
            <person name="Liu H."/>
            <person name="Zhao H."/>
            <person name="Xu D."/>
            <person name="Zhang Y."/>
        </authorList>
    </citation>
    <scope>NUCLEOTIDE SEQUENCE [LARGE SCALE GENOMIC DNA]</scope>
    <source>
        <strain evidence="2">cv. Yunnan</strain>
        <tissue evidence="1">Leaves</tissue>
    </source>
</reference>
<accession>A0ACB9JWY3</accession>
<dbReference type="Proteomes" id="UP001056120">
    <property type="component" value="Linkage Group LG02"/>
</dbReference>
<name>A0ACB9JWY3_9ASTR</name>
<proteinExistence type="predicted"/>
<organism evidence="1 2">
    <name type="scientific">Smallanthus sonchifolius</name>
    <dbReference type="NCBI Taxonomy" id="185202"/>
    <lineage>
        <taxon>Eukaryota</taxon>
        <taxon>Viridiplantae</taxon>
        <taxon>Streptophyta</taxon>
        <taxon>Embryophyta</taxon>
        <taxon>Tracheophyta</taxon>
        <taxon>Spermatophyta</taxon>
        <taxon>Magnoliopsida</taxon>
        <taxon>eudicotyledons</taxon>
        <taxon>Gunneridae</taxon>
        <taxon>Pentapetalae</taxon>
        <taxon>asterids</taxon>
        <taxon>campanulids</taxon>
        <taxon>Asterales</taxon>
        <taxon>Asteraceae</taxon>
        <taxon>Asteroideae</taxon>
        <taxon>Heliantheae alliance</taxon>
        <taxon>Millerieae</taxon>
        <taxon>Smallanthus</taxon>
    </lineage>
</organism>
<evidence type="ECO:0000313" key="1">
    <source>
        <dbReference type="EMBL" id="KAI3824533.1"/>
    </source>
</evidence>
<protein>
    <submittedName>
        <fullName evidence="1">Uncharacterized protein</fullName>
    </submittedName>
</protein>
<evidence type="ECO:0000313" key="2">
    <source>
        <dbReference type="Proteomes" id="UP001056120"/>
    </source>
</evidence>
<keyword evidence="2" id="KW-1185">Reference proteome</keyword>
<gene>
    <name evidence="1" type="ORF">L1987_05995</name>
</gene>
<comment type="caution">
    <text evidence="1">The sequence shown here is derived from an EMBL/GenBank/DDBJ whole genome shotgun (WGS) entry which is preliminary data.</text>
</comment>
<sequence length="67" mass="7198">MTELLTTNKLSELACLALYLIVSLTLFGLWLDPCFRSNCKAMLTVVDGGGQLVADCPYLAGQSIVVC</sequence>